<gene>
    <name evidence="15" type="primary">LOC103720602</name>
</gene>
<organism evidence="14 15">
    <name type="scientific">Phoenix dactylifera</name>
    <name type="common">Date palm</name>
    <dbReference type="NCBI Taxonomy" id="42345"/>
    <lineage>
        <taxon>Eukaryota</taxon>
        <taxon>Viridiplantae</taxon>
        <taxon>Streptophyta</taxon>
        <taxon>Embryophyta</taxon>
        <taxon>Tracheophyta</taxon>
        <taxon>Spermatophyta</taxon>
        <taxon>Magnoliopsida</taxon>
        <taxon>Liliopsida</taxon>
        <taxon>Arecaceae</taxon>
        <taxon>Coryphoideae</taxon>
        <taxon>Phoeniceae</taxon>
        <taxon>Phoenix</taxon>
    </lineage>
</organism>
<dbReference type="GeneID" id="103720602"/>
<protein>
    <submittedName>
        <fullName evidence="15">Uncharacterized protein LOC103720602 isoform X1</fullName>
    </submittedName>
</protein>
<keyword evidence="11" id="KW-0131">Cell cycle</keyword>
<evidence type="ECO:0000256" key="9">
    <source>
        <dbReference type="ARBA" id="ARBA00022838"/>
    </source>
</evidence>
<dbReference type="RefSeq" id="XP_038981962.1">
    <property type="nucleotide sequence ID" value="XM_039126034.1"/>
</dbReference>
<keyword evidence="6" id="KW-0132">Cell division</keyword>
<evidence type="ECO:0000256" key="11">
    <source>
        <dbReference type="ARBA" id="ARBA00023306"/>
    </source>
</evidence>
<feature type="region of interest" description="Disordered" evidence="13">
    <location>
        <begin position="196"/>
        <end position="221"/>
    </location>
</feature>
<dbReference type="InterPro" id="IPR033341">
    <property type="entry name" value="SKA3"/>
</dbReference>
<dbReference type="Proteomes" id="UP000228380">
    <property type="component" value="Chromosome 4"/>
</dbReference>
<reference evidence="15" key="2">
    <citation type="submission" date="2025-08" db="UniProtKB">
        <authorList>
            <consortium name="RefSeq"/>
        </authorList>
    </citation>
    <scope>IDENTIFICATION</scope>
    <source>
        <tissue evidence="15">Young leaves</tissue>
    </source>
</reference>
<dbReference type="PANTHER" id="PTHR48118">
    <property type="entry name" value="SPINDLE AND KINETOCHORE-ASSOCIATED PROTEIN 3"/>
    <property type="match status" value="1"/>
</dbReference>
<evidence type="ECO:0000256" key="6">
    <source>
        <dbReference type="ARBA" id="ARBA00022618"/>
    </source>
</evidence>
<evidence type="ECO:0000256" key="8">
    <source>
        <dbReference type="ARBA" id="ARBA00022776"/>
    </source>
</evidence>
<dbReference type="GO" id="GO:0051301">
    <property type="term" value="P:cell division"/>
    <property type="evidence" value="ECO:0007669"/>
    <property type="project" value="UniProtKB-KW"/>
</dbReference>
<dbReference type="PANTHER" id="PTHR48118:SF1">
    <property type="entry name" value="SPINDLE AND KINETOCHORE-ASSOCIATED PROTEIN 3"/>
    <property type="match status" value="1"/>
</dbReference>
<evidence type="ECO:0000256" key="4">
    <source>
        <dbReference type="ARBA" id="ARBA00022454"/>
    </source>
</evidence>
<keyword evidence="12" id="KW-0137">Centromere</keyword>
<keyword evidence="7" id="KW-0493">Microtubule</keyword>
<evidence type="ECO:0000256" key="1">
    <source>
        <dbReference type="ARBA" id="ARBA00004186"/>
    </source>
</evidence>
<evidence type="ECO:0000256" key="5">
    <source>
        <dbReference type="ARBA" id="ARBA00022490"/>
    </source>
</evidence>
<evidence type="ECO:0000256" key="12">
    <source>
        <dbReference type="ARBA" id="ARBA00023328"/>
    </source>
</evidence>
<proteinExistence type="inferred from homology"/>
<dbReference type="GO" id="GO:0000278">
    <property type="term" value="P:mitotic cell cycle"/>
    <property type="evidence" value="ECO:0007669"/>
    <property type="project" value="TreeGrafter"/>
</dbReference>
<dbReference type="GO" id="GO:0000940">
    <property type="term" value="C:outer kinetochore"/>
    <property type="evidence" value="ECO:0007669"/>
    <property type="project" value="InterPro"/>
</dbReference>
<evidence type="ECO:0000256" key="2">
    <source>
        <dbReference type="ARBA" id="ARBA00004629"/>
    </source>
</evidence>
<comment type="subcellular location">
    <subcellularLocation>
        <location evidence="2">Chromosome</location>
        <location evidence="2">Centromere</location>
        <location evidence="2">Kinetochore</location>
    </subcellularLocation>
    <subcellularLocation>
        <location evidence="1">Cytoplasm</location>
        <location evidence="1">Cytoskeleton</location>
        <location evidence="1">Spindle</location>
    </subcellularLocation>
</comment>
<evidence type="ECO:0000256" key="7">
    <source>
        <dbReference type="ARBA" id="ARBA00022701"/>
    </source>
</evidence>
<dbReference type="GO" id="GO:0005876">
    <property type="term" value="C:spindle microtubule"/>
    <property type="evidence" value="ECO:0007669"/>
    <property type="project" value="TreeGrafter"/>
</dbReference>
<evidence type="ECO:0000256" key="13">
    <source>
        <dbReference type="SAM" id="MobiDB-lite"/>
    </source>
</evidence>
<comment type="similarity">
    <text evidence="3">Belongs to the SKA3 family.</text>
</comment>
<keyword evidence="4" id="KW-0158">Chromosome</keyword>
<keyword evidence="8" id="KW-0498">Mitosis</keyword>
<keyword evidence="14" id="KW-1185">Reference proteome</keyword>
<evidence type="ECO:0000313" key="14">
    <source>
        <dbReference type="Proteomes" id="UP000228380"/>
    </source>
</evidence>
<keyword evidence="9" id="KW-0995">Kinetochore</keyword>
<dbReference type="GO" id="GO:0007059">
    <property type="term" value="P:chromosome segregation"/>
    <property type="evidence" value="ECO:0007669"/>
    <property type="project" value="InterPro"/>
</dbReference>
<sequence length="316" mass="35087">MEVAITAFCQSLASFCHHVQSSSQALSDSIQRRPIPLDSAASAFLQCVDRRISSTSTDLNLLESMAFGTVSFEELLGHCNEVYKTNQKYISDLQDRMRLFGYVPEMESDDEGWDADSGIDSKFMSPVNNGVDKFPVACGSVSVARSNRKRLEEDSLFEDSISLQSLGLSDACLATLASEGNDYTASPMISSQHLISPNDREQHAEATPFETPKEVFSPSGLAGDSKTMIKTSRDDYDSLPPYMKSLASWEELQEAVVKMNSYLCKDRAKSNDAFNQDDLETMGLGRKGRSYLLLLLRMNQLVVETVDGCIFYRIHV</sequence>
<keyword evidence="10" id="KW-0206">Cytoskeleton</keyword>
<reference evidence="14" key="1">
    <citation type="journal article" date="2019" name="Nat. Commun.">
        <title>Genome-wide association mapping of date palm fruit traits.</title>
        <authorList>
            <person name="Hazzouri K.M."/>
            <person name="Gros-Balthazard M."/>
            <person name="Flowers J.M."/>
            <person name="Copetti D."/>
            <person name="Lemansour A."/>
            <person name="Lebrun M."/>
            <person name="Masmoudi K."/>
            <person name="Ferrand S."/>
            <person name="Dhar M.I."/>
            <person name="Fresquez Z.A."/>
            <person name="Rosas U."/>
            <person name="Zhang J."/>
            <person name="Talag J."/>
            <person name="Lee S."/>
            <person name="Kudrna D."/>
            <person name="Powell R.F."/>
            <person name="Leitch I.J."/>
            <person name="Krueger R.R."/>
            <person name="Wing R.A."/>
            <person name="Amiri K.M.A."/>
            <person name="Purugganan M.D."/>
        </authorList>
    </citation>
    <scope>NUCLEOTIDE SEQUENCE [LARGE SCALE GENOMIC DNA]</scope>
    <source>
        <strain evidence="14">cv. Khalas</strain>
    </source>
</reference>
<evidence type="ECO:0000256" key="3">
    <source>
        <dbReference type="ARBA" id="ARBA00007716"/>
    </source>
</evidence>
<name>A0A8B9A8C7_PHODC</name>
<dbReference type="AlphaFoldDB" id="A0A8B9A8C7"/>
<dbReference type="OrthoDB" id="552789at2759"/>
<accession>A0A8B9A8C7</accession>
<evidence type="ECO:0000256" key="10">
    <source>
        <dbReference type="ARBA" id="ARBA00023212"/>
    </source>
</evidence>
<evidence type="ECO:0000313" key="15">
    <source>
        <dbReference type="RefSeq" id="XP_038981962.1"/>
    </source>
</evidence>
<keyword evidence="5" id="KW-0963">Cytoplasm</keyword>